<proteinExistence type="predicted"/>
<reference evidence="3 4" key="1">
    <citation type="submission" date="2024-02" db="EMBL/GenBank/DDBJ databases">
        <authorList>
            <person name="Chen Y."/>
            <person name="Shah S."/>
            <person name="Dougan E. K."/>
            <person name="Thang M."/>
            <person name="Chan C."/>
        </authorList>
    </citation>
    <scope>NUCLEOTIDE SEQUENCE [LARGE SCALE GENOMIC DNA]</scope>
</reference>
<evidence type="ECO:0000256" key="2">
    <source>
        <dbReference type="SAM" id="Phobius"/>
    </source>
</evidence>
<name>A0ABP0MZM0_9DINO</name>
<keyword evidence="2" id="KW-1133">Transmembrane helix</keyword>
<feature type="transmembrane region" description="Helical" evidence="2">
    <location>
        <begin position="6"/>
        <end position="22"/>
    </location>
</feature>
<protein>
    <submittedName>
        <fullName evidence="3">Uncharacterized protein</fullName>
    </submittedName>
</protein>
<keyword evidence="2" id="KW-0472">Membrane</keyword>
<sequence>MEITLMTWSLLLLWFFLHFYFTRRDLPDLRRWIAGPPRASGQVNVLKETRVEEEMLKLRQRNYKWLARCFSHLGLLGGLGILCEVLAKPGAKSIIFAACWMASYLQYLRVGGDMIELTQKRLKMDCFAMHVLALIVFISTATFASTFEFALLQGWQVAVRCWLVYTFLDPWISIPFQVLYTLTEVLAYLLVFESASLQLGLLCLGHCIFFGVCVSASIFIDTVLRTRIYALLDNADAESLVSSFARVLRGVCDGEVLLDSQMNVAKESECLKHLILTNVSLVGRSFPHLLVEEERPRFNEFIEASARSTREAAAPLCLRVSFRGSAGIRTIKLDPNTSNWIAADLYHVPVPGLFGASEPYHLLALKEDLDSRPPPDMSEGFTVPELLTSWHGANRRFTPQGEGDQGESGGREPSVRSGSTARSSGVHACPELQEMFLLVDAASQLQDVEQVELNFRRHEEPYDLPSALRSSMPSLRRLVKPTDWEQVRSKVARFAEKSSQDPDLSPKKIHSLAVQLPGQSGWLMVELATLHRNSDEGKVWLHLHGFRPERRHAPPHGGAARGHGGTRRRTARGIPCG</sequence>
<evidence type="ECO:0000313" key="3">
    <source>
        <dbReference type="EMBL" id="CAK9056272.1"/>
    </source>
</evidence>
<accession>A0ABP0MZM0</accession>
<feature type="transmembrane region" description="Helical" evidence="2">
    <location>
        <begin position="199"/>
        <end position="220"/>
    </location>
</feature>
<evidence type="ECO:0000256" key="1">
    <source>
        <dbReference type="SAM" id="MobiDB-lite"/>
    </source>
</evidence>
<keyword evidence="4" id="KW-1185">Reference proteome</keyword>
<comment type="caution">
    <text evidence="3">The sequence shown here is derived from an EMBL/GenBank/DDBJ whole genome shotgun (WGS) entry which is preliminary data.</text>
</comment>
<feature type="region of interest" description="Disordered" evidence="1">
    <location>
        <begin position="548"/>
        <end position="577"/>
    </location>
</feature>
<organism evidence="3 4">
    <name type="scientific">Durusdinium trenchii</name>
    <dbReference type="NCBI Taxonomy" id="1381693"/>
    <lineage>
        <taxon>Eukaryota</taxon>
        <taxon>Sar</taxon>
        <taxon>Alveolata</taxon>
        <taxon>Dinophyceae</taxon>
        <taxon>Suessiales</taxon>
        <taxon>Symbiodiniaceae</taxon>
        <taxon>Durusdinium</taxon>
    </lineage>
</organism>
<dbReference type="EMBL" id="CAXAMN010020557">
    <property type="protein sequence ID" value="CAK9056272.1"/>
    <property type="molecule type" value="Genomic_DNA"/>
</dbReference>
<dbReference type="Proteomes" id="UP001642484">
    <property type="component" value="Unassembled WGS sequence"/>
</dbReference>
<feature type="transmembrane region" description="Helical" evidence="2">
    <location>
        <begin position="65"/>
        <end position="87"/>
    </location>
</feature>
<keyword evidence="2" id="KW-0812">Transmembrane</keyword>
<feature type="transmembrane region" description="Helical" evidence="2">
    <location>
        <begin position="172"/>
        <end position="192"/>
    </location>
</feature>
<feature type="region of interest" description="Disordered" evidence="1">
    <location>
        <begin position="394"/>
        <end position="424"/>
    </location>
</feature>
<evidence type="ECO:0000313" key="4">
    <source>
        <dbReference type="Proteomes" id="UP001642484"/>
    </source>
</evidence>
<feature type="transmembrane region" description="Helical" evidence="2">
    <location>
        <begin position="93"/>
        <end position="110"/>
    </location>
</feature>
<gene>
    <name evidence="3" type="ORF">CCMP2556_LOCUS27899</name>
</gene>
<feature type="transmembrane region" description="Helical" evidence="2">
    <location>
        <begin position="131"/>
        <end position="152"/>
    </location>
</feature>